<dbReference type="Proteomes" id="UP001175228">
    <property type="component" value="Unassembled WGS sequence"/>
</dbReference>
<keyword evidence="3" id="KW-1185">Reference proteome</keyword>
<proteinExistence type="predicted"/>
<dbReference type="AlphaFoldDB" id="A0AA39PZM6"/>
<evidence type="ECO:0000313" key="2">
    <source>
        <dbReference type="EMBL" id="KAK0493518.1"/>
    </source>
</evidence>
<feature type="region of interest" description="Disordered" evidence="1">
    <location>
        <begin position="515"/>
        <end position="594"/>
    </location>
</feature>
<sequence>MSFTTPSKSSSQIPSSPLAKVKLPHRLSLSDGNYDAASLKAQNIQLSYFRTHQAVVSFNPENQSLVLYEYPAYSDANGVSRPVLAEDLAQASNTNVVFPSCWCPAAFTGEYCETIIFTMSPLANAEYENPGKLALRCAASQPKLRLFGCGFFIPIQQLTSQGALGNPLRIPAPGRTKSASSLLHALDESFVGSSKRKFAVEPNGSPKKSRVLAPDSDTDFSPPPIRSRLEKSRRQLSSKKALYAGTSTIEEFFQGTATFSHPSLRALEEAYTSGRGISLQEFRYLTDYCLDCGKVFTRLAHDKHLCFEVSQTQPRRMRIPKTEKGKEKARPSSDIFTSTPLDDVIVIRSDSDYSSVSNYQQNHTKSTSMSPEFRFCQTYSFVSFRLCPFSIVYVRQPPEPYHNTKTFNQYMSFNDVDHQSLYLSNTGAGEAFVLSMELRKPYHFSRHTLTNQAPRVFPIMYMAITFAEPRHFNAMYCTLENLRQDGSRIVVPIFSLLLQLFFILMGKVQGPVTGGGSRRFLGRPSPRNRVDLCKDPNATPENPTPIADPSTLQDGHPDAVNETGHTLLVPQNEIDTPGGKKRSMLSKLLRPKAH</sequence>
<gene>
    <name evidence="2" type="ORF">EDD18DRAFT_1107904</name>
</gene>
<evidence type="ECO:0000256" key="1">
    <source>
        <dbReference type="SAM" id="MobiDB-lite"/>
    </source>
</evidence>
<organism evidence="2 3">
    <name type="scientific">Armillaria luteobubalina</name>
    <dbReference type="NCBI Taxonomy" id="153913"/>
    <lineage>
        <taxon>Eukaryota</taxon>
        <taxon>Fungi</taxon>
        <taxon>Dikarya</taxon>
        <taxon>Basidiomycota</taxon>
        <taxon>Agaricomycotina</taxon>
        <taxon>Agaricomycetes</taxon>
        <taxon>Agaricomycetidae</taxon>
        <taxon>Agaricales</taxon>
        <taxon>Marasmiineae</taxon>
        <taxon>Physalacriaceae</taxon>
        <taxon>Armillaria</taxon>
    </lineage>
</organism>
<feature type="compositionally biased region" description="Basic residues" evidence="1">
    <location>
        <begin position="579"/>
        <end position="594"/>
    </location>
</feature>
<dbReference type="EMBL" id="JAUEPU010000024">
    <property type="protein sequence ID" value="KAK0493518.1"/>
    <property type="molecule type" value="Genomic_DNA"/>
</dbReference>
<accession>A0AA39PZM6</accession>
<reference evidence="2" key="1">
    <citation type="submission" date="2023-06" db="EMBL/GenBank/DDBJ databases">
        <authorList>
            <consortium name="Lawrence Berkeley National Laboratory"/>
            <person name="Ahrendt S."/>
            <person name="Sahu N."/>
            <person name="Indic B."/>
            <person name="Wong-Bajracharya J."/>
            <person name="Merenyi Z."/>
            <person name="Ke H.-M."/>
            <person name="Monk M."/>
            <person name="Kocsube S."/>
            <person name="Drula E."/>
            <person name="Lipzen A."/>
            <person name="Balint B."/>
            <person name="Henrissat B."/>
            <person name="Andreopoulos B."/>
            <person name="Martin F.M."/>
            <person name="Harder C.B."/>
            <person name="Rigling D."/>
            <person name="Ford K.L."/>
            <person name="Foster G.D."/>
            <person name="Pangilinan J."/>
            <person name="Papanicolaou A."/>
            <person name="Barry K."/>
            <person name="LaButti K."/>
            <person name="Viragh M."/>
            <person name="Koriabine M."/>
            <person name="Yan M."/>
            <person name="Riley R."/>
            <person name="Champramary S."/>
            <person name="Plett K.L."/>
            <person name="Tsai I.J."/>
            <person name="Slot J."/>
            <person name="Sipos G."/>
            <person name="Plett J."/>
            <person name="Nagy L.G."/>
            <person name="Grigoriev I.V."/>
        </authorList>
    </citation>
    <scope>NUCLEOTIDE SEQUENCE</scope>
    <source>
        <strain evidence="2">HWK02</strain>
    </source>
</reference>
<feature type="region of interest" description="Disordered" evidence="1">
    <location>
        <begin position="198"/>
        <end position="233"/>
    </location>
</feature>
<name>A0AA39PZM6_9AGAR</name>
<protein>
    <submittedName>
        <fullName evidence="2">Uncharacterized protein</fullName>
    </submittedName>
</protein>
<comment type="caution">
    <text evidence="2">The sequence shown here is derived from an EMBL/GenBank/DDBJ whole genome shotgun (WGS) entry which is preliminary data.</text>
</comment>
<evidence type="ECO:0000313" key="3">
    <source>
        <dbReference type="Proteomes" id="UP001175228"/>
    </source>
</evidence>